<keyword evidence="4 8" id="KW-0812">Transmembrane</keyword>
<feature type="region of interest" description="Disordered" evidence="7">
    <location>
        <begin position="1"/>
        <end position="20"/>
    </location>
</feature>
<evidence type="ECO:0000256" key="7">
    <source>
        <dbReference type="SAM" id="MobiDB-lite"/>
    </source>
</evidence>
<accession>A0A6M8UB57</accession>
<dbReference type="PANTHER" id="PTHR43045:SF4">
    <property type="entry name" value="TRANSPORTER YDFJ-RELATED"/>
    <property type="match status" value="1"/>
</dbReference>
<feature type="transmembrane region" description="Helical" evidence="8">
    <location>
        <begin position="132"/>
        <end position="152"/>
    </location>
</feature>
<keyword evidence="2" id="KW-0813">Transport</keyword>
<proteinExistence type="predicted"/>
<dbReference type="InterPro" id="IPR036259">
    <property type="entry name" value="MFS_trans_sf"/>
</dbReference>
<dbReference type="InterPro" id="IPR005828">
    <property type="entry name" value="MFS_sugar_transport-like"/>
</dbReference>
<evidence type="ECO:0000256" key="6">
    <source>
        <dbReference type="ARBA" id="ARBA00023136"/>
    </source>
</evidence>
<feature type="transmembrane region" description="Helical" evidence="8">
    <location>
        <begin position="430"/>
        <end position="448"/>
    </location>
</feature>
<keyword evidence="11" id="KW-1185">Reference proteome</keyword>
<evidence type="ECO:0000313" key="10">
    <source>
        <dbReference type="EMBL" id="QKJ85657.1"/>
    </source>
</evidence>
<feature type="transmembrane region" description="Helical" evidence="8">
    <location>
        <begin position="107"/>
        <end position="126"/>
    </location>
</feature>
<evidence type="ECO:0000256" key="5">
    <source>
        <dbReference type="ARBA" id="ARBA00022989"/>
    </source>
</evidence>
<dbReference type="Proteomes" id="UP000505325">
    <property type="component" value="Chromosome"/>
</dbReference>
<dbReference type="CDD" id="cd17369">
    <property type="entry name" value="MFS_ShiA_like"/>
    <property type="match status" value="1"/>
</dbReference>
<feature type="transmembrane region" description="Helical" evidence="8">
    <location>
        <begin position="79"/>
        <end position="100"/>
    </location>
</feature>
<evidence type="ECO:0000256" key="1">
    <source>
        <dbReference type="ARBA" id="ARBA00004651"/>
    </source>
</evidence>
<feature type="domain" description="Major facilitator superfamily (MFS) profile" evidence="9">
    <location>
        <begin position="35"/>
        <end position="453"/>
    </location>
</feature>
<feature type="transmembrane region" description="Helical" evidence="8">
    <location>
        <begin position="50"/>
        <end position="67"/>
    </location>
</feature>
<dbReference type="PANTHER" id="PTHR43045">
    <property type="entry name" value="SHIKIMATE TRANSPORTER"/>
    <property type="match status" value="1"/>
</dbReference>
<keyword evidence="3" id="KW-1003">Cell membrane</keyword>
<dbReference type="RefSeq" id="WP_173632725.1">
    <property type="nucleotide sequence ID" value="NZ_CP054212.1"/>
</dbReference>
<keyword evidence="5 8" id="KW-1133">Transmembrane helix</keyword>
<feature type="transmembrane region" description="Helical" evidence="8">
    <location>
        <begin position="338"/>
        <end position="354"/>
    </location>
</feature>
<feature type="transmembrane region" description="Helical" evidence="8">
    <location>
        <begin position="360"/>
        <end position="384"/>
    </location>
</feature>
<dbReference type="Gene3D" id="1.20.1250.20">
    <property type="entry name" value="MFS general substrate transporter like domains"/>
    <property type="match status" value="1"/>
</dbReference>
<feature type="transmembrane region" description="Helical" evidence="8">
    <location>
        <begin position="269"/>
        <end position="295"/>
    </location>
</feature>
<feature type="transmembrane region" description="Helical" evidence="8">
    <location>
        <begin position="404"/>
        <end position="424"/>
    </location>
</feature>
<protein>
    <submittedName>
        <fullName evidence="10">MFS transporter</fullName>
    </submittedName>
</protein>
<evidence type="ECO:0000256" key="3">
    <source>
        <dbReference type="ARBA" id="ARBA00022475"/>
    </source>
</evidence>
<evidence type="ECO:0000259" key="9">
    <source>
        <dbReference type="PROSITE" id="PS50850"/>
    </source>
</evidence>
<sequence>MTAHHSLGQEGSSAAGSAADERLSTQEGRKDFWRATVSCWLGTAMEYADFALYGLAAGIIFGDVFFPEATPAMALLSSFATWSVGFIARPIGALFFGWLGDRKGRKVVMVTTIILMGASTTFIGLIPSYASIGLWAPACLVLLRFTQGFGAGAELSGGTVMLGEYAPVKRRGLVSSVIALGSNSGTLLASIVWLAVVQMDQQTLLEWGWRIPFLCSSLIALTALWIRRHLRETPVFERQKAALQAERSAAVEPAQAVDTRSFWQRSKAFWIMVGLRIGENGPSYLAQGFIVGYVAKVLMVDKSVPTTAVFIASVLGFLIIPLAGWLSDRFGRRITYRWFCLLLIIYAWPAFSLLDSREPMIVIPTMVVGMALASLGIFGVQAAWGVELFGVKHRYTKMAVAKELGSILSGGTAPLVAAAMLSFTGHWWPIAIYFSAMAAIGFFTTFVAPETRGRDLNLPEDAV</sequence>
<evidence type="ECO:0000313" key="11">
    <source>
        <dbReference type="Proteomes" id="UP000505325"/>
    </source>
</evidence>
<dbReference type="GO" id="GO:0022857">
    <property type="term" value="F:transmembrane transporter activity"/>
    <property type="evidence" value="ECO:0007669"/>
    <property type="project" value="InterPro"/>
</dbReference>
<dbReference type="EMBL" id="CP054212">
    <property type="protein sequence ID" value="QKJ85657.1"/>
    <property type="molecule type" value="Genomic_DNA"/>
</dbReference>
<name>A0A6M8UB57_9GAMM</name>
<dbReference type="PROSITE" id="PS50850">
    <property type="entry name" value="MFS"/>
    <property type="match status" value="1"/>
</dbReference>
<evidence type="ECO:0000256" key="8">
    <source>
        <dbReference type="SAM" id="Phobius"/>
    </source>
</evidence>
<feature type="transmembrane region" description="Helical" evidence="8">
    <location>
        <begin position="207"/>
        <end position="226"/>
    </location>
</feature>
<comment type="subcellular location">
    <subcellularLocation>
        <location evidence="1">Cell membrane</location>
        <topology evidence="1">Multi-pass membrane protein</topology>
    </subcellularLocation>
</comment>
<dbReference type="Pfam" id="PF00083">
    <property type="entry name" value="Sugar_tr"/>
    <property type="match status" value="1"/>
</dbReference>
<feature type="transmembrane region" description="Helical" evidence="8">
    <location>
        <begin position="173"/>
        <end position="195"/>
    </location>
</feature>
<evidence type="ECO:0000256" key="4">
    <source>
        <dbReference type="ARBA" id="ARBA00022692"/>
    </source>
</evidence>
<feature type="transmembrane region" description="Helical" evidence="8">
    <location>
        <begin position="307"/>
        <end position="326"/>
    </location>
</feature>
<dbReference type="KEGG" id="pmak:PMPD1_0685"/>
<dbReference type="SUPFAM" id="SSF103473">
    <property type="entry name" value="MFS general substrate transporter"/>
    <property type="match status" value="1"/>
</dbReference>
<dbReference type="InterPro" id="IPR020846">
    <property type="entry name" value="MFS_dom"/>
</dbReference>
<keyword evidence="6 8" id="KW-0472">Membrane</keyword>
<dbReference type="GO" id="GO:0005886">
    <property type="term" value="C:plasma membrane"/>
    <property type="evidence" value="ECO:0007669"/>
    <property type="project" value="UniProtKB-SubCell"/>
</dbReference>
<evidence type="ECO:0000256" key="2">
    <source>
        <dbReference type="ARBA" id="ARBA00022448"/>
    </source>
</evidence>
<reference evidence="10 11" key="1">
    <citation type="submission" date="2020-06" db="EMBL/GenBank/DDBJ databases">
        <title>Genome sequence of Paramixta manurensis strain PD-1.</title>
        <authorList>
            <person name="Lee C.W."/>
            <person name="Kim J."/>
        </authorList>
    </citation>
    <scope>NUCLEOTIDE SEQUENCE [LARGE SCALE GENOMIC DNA]</scope>
    <source>
        <strain evidence="10 11">PD-1</strain>
    </source>
</reference>
<dbReference type="AlphaFoldDB" id="A0A6M8UB57"/>
<gene>
    <name evidence="10" type="ORF">PMPD1_0685</name>
</gene>
<organism evidence="10 11">
    <name type="scientific">Paramixta manurensis</name>
    <dbReference type="NCBI Taxonomy" id="2740817"/>
    <lineage>
        <taxon>Bacteria</taxon>
        <taxon>Pseudomonadati</taxon>
        <taxon>Pseudomonadota</taxon>
        <taxon>Gammaproteobacteria</taxon>
        <taxon>Enterobacterales</taxon>
        <taxon>Erwiniaceae</taxon>
        <taxon>Paramixta</taxon>
    </lineage>
</organism>